<dbReference type="CDD" id="cd02440">
    <property type="entry name" value="AdoMet_MTases"/>
    <property type="match status" value="1"/>
</dbReference>
<dbReference type="Gene3D" id="3.40.50.150">
    <property type="entry name" value="Vaccinia Virus protein VP39"/>
    <property type="match status" value="1"/>
</dbReference>
<dbReference type="GO" id="GO:0032259">
    <property type="term" value="P:methylation"/>
    <property type="evidence" value="ECO:0007669"/>
    <property type="project" value="UniProtKB-KW"/>
</dbReference>
<dbReference type="SUPFAM" id="SSF53335">
    <property type="entry name" value="S-adenosyl-L-methionine-dependent methyltransferases"/>
    <property type="match status" value="1"/>
</dbReference>
<evidence type="ECO:0000313" key="6">
    <source>
        <dbReference type="Proteomes" id="UP000654075"/>
    </source>
</evidence>
<sequence>MQLAAATPAGLMLAAPLEPCIGTGQAPFLPSRGLARAAVSVGPTAGPELHRDSRMTSVPSLAALTLRWGWRRRRGANYNNNNAGGPYRCARLAVAGASSEVATEEQSSSTLSAQFLAAVAALSSKAPQDRERAIAGISSISTLSSDARDALVEGSVLAALSQVCGCGSARAQVAAAAIVRNITAGDDRHREAVMQAGLLGPLMELLQGGRPASQWMAAAALGNLAGGTKGDEHRDAIIAAGALEPLCQMCWNTMPETRQQAEVALEQIGGSSQLPRFRDAVALCRLEQGPGAEAAQLETETETGASVSGELPRFGEKAYWDERFVKEDHYEWIAEYRDLEGVLRKACPNPAAARVLNLGCGTSRISEEMHDAGFKNLVNADISELVIEKMRARNADSRPEMVWCAADALDLGAAGFESGSFDMLLDKGTTDAMACSRSAVVVARLLGEVSRVLRVGGIYLMVSLNEGNLDFLRMPHLAFEVDITRLDDVSGGPTAHVAICRKRPEADDVLRERQPDMLQWAASFDSRFPGMLEVVARHNAWESM</sequence>
<dbReference type="GO" id="GO:0008168">
    <property type="term" value="F:methyltransferase activity"/>
    <property type="evidence" value="ECO:0007669"/>
    <property type="project" value="UniProtKB-KW"/>
</dbReference>
<gene>
    <name evidence="5" type="ORF">PGLA1383_LOCUS4063</name>
</gene>
<dbReference type="InterPro" id="IPR025714">
    <property type="entry name" value="Methyltranfer_dom"/>
</dbReference>
<dbReference type="Proteomes" id="UP000654075">
    <property type="component" value="Unassembled WGS sequence"/>
</dbReference>
<name>A0A813DF91_POLGL</name>
<dbReference type="Pfam" id="PF13847">
    <property type="entry name" value="Methyltransf_31"/>
    <property type="match status" value="1"/>
</dbReference>
<evidence type="ECO:0000256" key="2">
    <source>
        <dbReference type="ARBA" id="ARBA00022603"/>
    </source>
</evidence>
<keyword evidence="2" id="KW-0489">Methyltransferase</keyword>
<comment type="caution">
    <text evidence="5">The sequence shown here is derived from an EMBL/GenBank/DDBJ whole genome shotgun (WGS) entry which is preliminary data.</text>
</comment>
<dbReference type="Gene3D" id="1.25.10.10">
    <property type="entry name" value="Leucine-rich Repeat Variant"/>
    <property type="match status" value="1"/>
</dbReference>
<evidence type="ECO:0000313" key="5">
    <source>
        <dbReference type="EMBL" id="CAE8585148.1"/>
    </source>
</evidence>
<dbReference type="PANTHER" id="PTHR12176">
    <property type="entry name" value="SAM-DEPENDENT METHYLTRANSFERASE SUPERFAMILY PROTEIN"/>
    <property type="match status" value="1"/>
</dbReference>
<reference evidence="5" key="1">
    <citation type="submission" date="2021-02" db="EMBL/GenBank/DDBJ databases">
        <authorList>
            <person name="Dougan E. K."/>
            <person name="Rhodes N."/>
            <person name="Thang M."/>
            <person name="Chan C."/>
        </authorList>
    </citation>
    <scope>NUCLEOTIDE SEQUENCE</scope>
</reference>
<dbReference type="InterPro" id="IPR029063">
    <property type="entry name" value="SAM-dependent_MTases_sf"/>
</dbReference>
<dbReference type="InterPro" id="IPR000225">
    <property type="entry name" value="Armadillo"/>
</dbReference>
<keyword evidence="6" id="KW-1185">Reference proteome</keyword>
<dbReference type="OrthoDB" id="411785at2759"/>
<proteinExistence type="inferred from homology"/>
<keyword evidence="3" id="KW-0808">Transferase</keyword>
<evidence type="ECO:0000256" key="3">
    <source>
        <dbReference type="ARBA" id="ARBA00022679"/>
    </source>
</evidence>
<dbReference type="InterPro" id="IPR016024">
    <property type="entry name" value="ARM-type_fold"/>
</dbReference>
<dbReference type="SUPFAM" id="SSF48371">
    <property type="entry name" value="ARM repeat"/>
    <property type="match status" value="1"/>
</dbReference>
<dbReference type="SMART" id="SM00185">
    <property type="entry name" value="ARM"/>
    <property type="match status" value="3"/>
</dbReference>
<dbReference type="AlphaFoldDB" id="A0A813DF91"/>
<dbReference type="EMBL" id="CAJNNV010001482">
    <property type="protein sequence ID" value="CAE8585148.1"/>
    <property type="molecule type" value="Genomic_DNA"/>
</dbReference>
<protein>
    <recommendedName>
        <fullName evidence="4">Methyltransferase domain-containing protein</fullName>
    </recommendedName>
</protein>
<dbReference type="InterPro" id="IPR051419">
    <property type="entry name" value="Lys/N-term_MeTrsfase_sf"/>
</dbReference>
<evidence type="ECO:0000256" key="1">
    <source>
        <dbReference type="ARBA" id="ARBA00008361"/>
    </source>
</evidence>
<comment type="similarity">
    <text evidence="1">Belongs to the methyltransferase superfamily.</text>
</comment>
<evidence type="ECO:0000259" key="4">
    <source>
        <dbReference type="Pfam" id="PF13847"/>
    </source>
</evidence>
<feature type="domain" description="Methyltransferase" evidence="4">
    <location>
        <begin position="353"/>
        <end position="466"/>
    </location>
</feature>
<dbReference type="Pfam" id="PF00514">
    <property type="entry name" value="Arm"/>
    <property type="match status" value="1"/>
</dbReference>
<dbReference type="InterPro" id="IPR011989">
    <property type="entry name" value="ARM-like"/>
</dbReference>
<accession>A0A813DF91</accession>
<organism evidence="5 6">
    <name type="scientific">Polarella glacialis</name>
    <name type="common">Dinoflagellate</name>
    <dbReference type="NCBI Taxonomy" id="89957"/>
    <lineage>
        <taxon>Eukaryota</taxon>
        <taxon>Sar</taxon>
        <taxon>Alveolata</taxon>
        <taxon>Dinophyceae</taxon>
        <taxon>Suessiales</taxon>
        <taxon>Suessiaceae</taxon>
        <taxon>Polarella</taxon>
    </lineage>
</organism>